<dbReference type="InParanoid" id="A0A0C9ZT00"/>
<accession>A0A0C9ZT00</accession>
<reference evidence="1 2" key="1">
    <citation type="submission" date="2014-04" db="EMBL/GenBank/DDBJ databases">
        <authorList>
            <consortium name="DOE Joint Genome Institute"/>
            <person name="Kuo A."/>
            <person name="Ruytinx J."/>
            <person name="Rineau F."/>
            <person name="Colpaert J."/>
            <person name="Kohler A."/>
            <person name="Nagy L.G."/>
            <person name="Floudas D."/>
            <person name="Copeland A."/>
            <person name="Barry K.W."/>
            <person name="Cichocki N."/>
            <person name="Veneault-Fourrey C."/>
            <person name="LaButti K."/>
            <person name="Lindquist E.A."/>
            <person name="Lipzen A."/>
            <person name="Lundell T."/>
            <person name="Morin E."/>
            <person name="Murat C."/>
            <person name="Sun H."/>
            <person name="Tunlid A."/>
            <person name="Henrissat B."/>
            <person name="Grigoriev I.V."/>
            <person name="Hibbett D.S."/>
            <person name="Martin F."/>
            <person name="Nordberg H.P."/>
            <person name="Cantor M.N."/>
            <person name="Hua S.X."/>
        </authorList>
    </citation>
    <scope>NUCLEOTIDE SEQUENCE [LARGE SCALE GENOMIC DNA]</scope>
    <source>
        <strain evidence="1 2">UH-Slu-Lm8-n1</strain>
    </source>
</reference>
<evidence type="ECO:0000313" key="1">
    <source>
        <dbReference type="EMBL" id="KIK32406.1"/>
    </source>
</evidence>
<keyword evidence="2" id="KW-1185">Reference proteome</keyword>
<protein>
    <submittedName>
        <fullName evidence="1">Uncharacterized protein</fullName>
    </submittedName>
</protein>
<dbReference type="HOGENOM" id="CLU_716807_0_0_1"/>
<evidence type="ECO:0000313" key="2">
    <source>
        <dbReference type="Proteomes" id="UP000054485"/>
    </source>
</evidence>
<dbReference type="Proteomes" id="UP000054485">
    <property type="component" value="Unassembled WGS sequence"/>
</dbReference>
<dbReference type="AlphaFoldDB" id="A0A0C9ZT00"/>
<organism evidence="1 2">
    <name type="scientific">Suillus luteus UH-Slu-Lm8-n1</name>
    <dbReference type="NCBI Taxonomy" id="930992"/>
    <lineage>
        <taxon>Eukaryota</taxon>
        <taxon>Fungi</taxon>
        <taxon>Dikarya</taxon>
        <taxon>Basidiomycota</taxon>
        <taxon>Agaricomycotina</taxon>
        <taxon>Agaricomycetes</taxon>
        <taxon>Agaricomycetidae</taxon>
        <taxon>Boletales</taxon>
        <taxon>Suillineae</taxon>
        <taxon>Suillaceae</taxon>
        <taxon>Suillus</taxon>
    </lineage>
</organism>
<feature type="non-terminal residue" evidence="1">
    <location>
        <position position="1"/>
    </location>
</feature>
<dbReference type="OrthoDB" id="2679222at2759"/>
<gene>
    <name evidence="1" type="ORF">CY34DRAFT_41349</name>
</gene>
<sequence length="386" mass="43414">KGGKNILNLRDRNEAIELKWLKGLLTLNPEKPPWEFFAHTIIAKVAQHAPVVKPNVKINSFLQTWGPSHKRLPTHLKHIFKVAKKYNVRWKTVSIDPEVACQLPIWFHLGASDNIKKLNNHLQAGCLRDNHKVNSINNVERMLLRQDPTHQKHKNCTCNSCTGDRLIHCRNPSKCMLLAKDLLTCVLLKWNPATCATPYTLHIDPEQIPKNGSADDKNAPVVFDPVFPSPKTLEEGFRVFVAQRPQSTHSARQIITPPGPHLRLANITTADAHLISKDGEHTSAGTAWFRNENPWNISIKLPDELAGPGAGEIGVLITAISSLPANTPLHIHTKSLKLRKDLTINLARLEDTNWIAHPNSNMMRALVVKLRMRPALTTLSRWDEDT</sequence>
<dbReference type="EMBL" id="KN836255">
    <property type="protein sequence ID" value="KIK32406.1"/>
    <property type="molecule type" value="Genomic_DNA"/>
</dbReference>
<name>A0A0C9ZT00_9AGAM</name>
<proteinExistence type="predicted"/>
<reference evidence="2" key="2">
    <citation type="submission" date="2015-01" db="EMBL/GenBank/DDBJ databases">
        <title>Evolutionary Origins and Diversification of the Mycorrhizal Mutualists.</title>
        <authorList>
            <consortium name="DOE Joint Genome Institute"/>
            <consortium name="Mycorrhizal Genomics Consortium"/>
            <person name="Kohler A."/>
            <person name="Kuo A."/>
            <person name="Nagy L.G."/>
            <person name="Floudas D."/>
            <person name="Copeland A."/>
            <person name="Barry K.W."/>
            <person name="Cichocki N."/>
            <person name="Veneault-Fourrey C."/>
            <person name="LaButti K."/>
            <person name="Lindquist E.A."/>
            <person name="Lipzen A."/>
            <person name="Lundell T."/>
            <person name="Morin E."/>
            <person name="Murat C."/>
            <person name="Riley R."/>
            <person name="Ohm R."/>
            <person name="Sun H."/>
            <person name="Tunlid A."/>
            <person name="Henrissat B."/>
            <person name="Grigoriev I.V."/>
            <person name="Hibbett D.S."/>
            <person name="Martin F."/>
        </authorList>
    </citation>
    <scope>NUCLEOTIDE SEQUENCE [LARGE SCALE GENOMIC DNA]</scope>
    <source>
        <strain evidence="2">UH-Slu-Lm8-n1</strain>
    </source>
</reference>
<dbReference type="STRING" id="930992.A0A0C9ZT00"/>
<feature type="non-terminal residue" evidence="1">
    <location>
        <position position="386"/>
    </location>
</feature>